<dbReference type="KEGG" id="lxl:KDY119_02426"/>
<dbReference type="InterPro" id="IPR038071">
    <property type="entry name" value="UROD/MetE-like_sf"/>
</dbReference>
<dbReference type="SUPFAM" id="SSF51726">
    <property type="entry name" value="UROD/MetE-like"/>
    <property type="match status" value="1"/>
</dbReference>
<evidence type="ECO:0000313" key="2">
    <source>
        <dbReference type="Proteomes" id="UP000326702"/>
    </source>
</evidence>
<name>A0A5P9QBS5_9MICO</name>
<dbReference type="AlphaFoldDB" id="A0A5P9QBS5"/>
<dbReference type="Proteomes" id="UP000326702">
    <property type="component" value="Chromosome"/>
</dbReference>
<reference evidence="1 2" key="1">
    <citation type="submission" date="2019-10" db="EMBL/GenBank/DDBJ databases">
        <title>Genome sequence of Luteimicrobium xylanilyticum HY-24.</title>
        <authorList>
            <person name="Kim D.Y."/>
            <person name="Park H.-Y."/>
        </authorList>
    </citation>
    <scope>NUCLEOTIDE SEQUENCE [LARGE SCALE GENOMIC DNA]</scope>
    <source>
        <strain evidence="1 2">HY-24</strain>
    </source>
</reference>
<proteinExistence type="predicted"/>
<sequence>MTTVSGPGPFPGVEPLDAQLAVLDHLVDVPYGVAGLPFLVQLPQRGPGSDPVGRTACLLDELSTELGPHGWKLADRPGADERHAASALRDDLTALAVAAHGYAGPLTLTVLGPWSLTAQLYLARGDRVLTDAGAVRDVAASLASGLTQHLADVRAQVPGLGDVVVQLDEPLLAQVAAGVLPTFSGYSRIPAVAGPELVEGLQPVLDAVHAAGASSVVHVGQAWVGVAPAVLAGAQGVGLDVGAWDERTWETVARAVERGVTFWAGLPRAKVSQCAGPEVGTVADALTVPWKRVGLPVAGLRDVVVSTPAAPLPATTQDARDLLATLVRVAEAVAERSDA</sequence>
<dbReference type="OrthoDB" id="5242426at2"/>
<protein>
    <recommendedName>
        <fullName evidence="3">Methionine synthase</fullName>
    </recommendedName>
</protein>
<evidence type="ECO:0000313" key="1">
    <source>
        <dbReference type="EMBL" id="QFU98901.1"/>
    </source>
</evidence>
<evidence type="ECO:0008006" key="3">
    <source>
        <dbReference type="Google" id="ProtNLM"/>
    </source>
</evidence>
<gene>
    <name evidence="1" type="ORF">KDY119_02426</name>
</gene>
<accession>A0A5P9QBS5</accession>
<keyword evidence="2" id="KW-1185">Reference proteome</keyword>
<organism evidence="1 2">
    <name type="scientific">Luteimicrobium xylanilyticum</name>
    <dbReference type="NCBI Taxonomy" id="1133546"/>
    <lineage>
        <taxon>Bacteria</taxon>
        <taxon>Bacillati</taxon>
        <taxon>Actinomycetota</taxon>
        <taxon>Actinomycetes</taxon>
        <taxon>Micrococcales</taxon>
        <taxon>Luteimicrobium</taxon>
    </lineage>
</organism>
<dbReference type="EMBL" id="CP045529">
    <property type="protein sequence ID" value="QFU98901.1"/>
    <property type="molecule type" value="Genomic_DNA"/>
</dbReference>
<dbReference type="RefSeq" id="WP_036946373.1">
    <property type="nucleotide sequence ID" value="NZ_BAABIH010000031.1"/>
</dbReference>